<dbReference type="Proteomes" id="UP000825935">
    <property type="component" value="Chromosome 35"/>
</dbReference>
<dbReference type="GO" id="GO:0005634">
    <property type="term" value="C:nucleus"/>
    <property type="evidence" value="ECO:0007669"/>
    <property type="project" value="UniProtKB-SubCell"/>
</dbReference>
<dbReference type="EMBL" id="CM035440">
    <property type="protein sequence ID" value="KAH7282398.1"/>
    <property type="molecule type" value="Genomic_DNA"/>
</dbReference>
<name>A0A8T2QEU9_CERRI</name>
<keyword evidence="5" id="KW-1185">Reference proteome</keyword>
<accession>A0A8T2QEU9</accession>
<feature type="compositionally biased region" description="Low complexity" evidence="3">
    <location>
        <begin position="144"/>
        <end position="160"/>
    </location>
</feature>
<dbReference type="EMBL" id="CM035440">
    <property type="protein sequence ID" value="KAH7282399.1"/>
    <property type="molecule type" value="Genomic_DNA"/>
</dbReference>
<evidence type="ECO:0000256" key="1">
    <source>
        <dbReference type="ARBA" id="ARBA00004123"/>
    </source>
</evidence>
<evidence type="ECO:0000256" key="2">
    <source>
        <dbReference type="ARBA" id="ARBA00023242"/>
    </source>
</evidence>
<dbReference type="PANTHER" id="PTHR33172">
    <property type="entry name" value="OS08G0516900 PROTEIN"/>
    <property type="match status" value="1"/>
</dbReference>
<proteinExistence type="predicted"/>
<dbReference type="EMBL" id="CM035440">
    <property type="protein sequence ID" value="KAH7282400.1"/>
    <property type="molecule type" value="Genomic_DNA"/>
</dbReference>
<dbReference type="GO" id="GO:0006950">
    <property type="term" value="P:response to stress"/>
    <property type="evidence" value="ECO:0007669"/>
    <property type="project" value="UniProtKB-ARBA"/>
</dbReference>
<dbReference type="AlphaFoldDB" id="A0A8T2QEU9"/>
<dbReference type="OrthoDB" id="691484at2759"/>
<evidence type="ECO:0000313" key="4">
    <source>
        <dbReference type="EMBL" id="KAH7282399.1"/>
    </source>
</evidence>
<feature type="region of interest" description="Disordered" evidence="3">
    <location>
        <begin position="142"/>
        <end position="163"/>
    </location>
</feature>
<protein>
    <submittedName>
        <fullName evidence="4">Uncharacterized protein</fullName>
    </submittedName>
</protein>
<comment type="caution">
    <text evidence="4">The sequence shown here is derived from an EMBL/GenBank/DDBJ whole genome shotgun (WGS) entry which is preliminary data.</text>
</comment>
<keyword evidence="2" id="KW-0539">Nucleus</keyword>
<sequence length="309" mass="34198">MNSELSVQCKQAEGCKNWISTDESNCMEQQDLCVFQKKETSRHAVGIFSDEEQLQHGISYTLQSIRSDSCSPPDAVNNVTKREVQSFSYPDIVKSPLKGGFSRESSRSSFWSPYSSTLSVVSEDQPWDSSSSMYDSRLHDDRSSLSSLSTSEESSSCSLDEATEVQSSYKGPLSTMCSLEEALPRKRGLSGFFAGKSKSFSCLADVSSVEDLAKPERPFSKKRKFVSVCIGNKDKTCLHQTQQTLPKAMGFPNKSFHGNKYGLSVLGVMSFNGDEQQHDDVDCSRRFLKTPRSYSLSDLQGAGRHLSPA</sequence>
<comment type="subcellular location">
    <subcellularLocation>
        <location evidence="1">Nucleus</location>
    </subcellularLocation>
</comment>
<reference evidence="4" key="1">
    <citation type="submission" date="2021-08" db="EMBL/GenBank/DDBJ databases">
        <title>WGS assembly of Ceratopteris richardii.</title>
        <authorList>
            <person name="Marchant D.B."/>
            <person name="Chen G."/>
            <person name="Jenkins J."/>
            <person name="Shu S."/>
            <person name="Leebens-Mack J."/>
            <person name="Grimwood J."/>
            <person name="Schmutz J."/>
            <person name="Soltis P."/>
            <person name="Soltis D."/>
            <person name="Chen Z.-H."/>
        </authorList>
    </citation>
    <scope>NUCLEOTIDE SEQUENCE</scope>
    <source>
        <strain evidence="4">Whitten #5841</strain>
        <tissue evidence="4">Leaf</tissue>
    </source>
</reference>
<dbReference type="InterPro" id="IPR051992">
    <property type="entry name" value="OxStress_Response_Reg"/>
</dbReference>
<evidence type="ECO:0000256" key="3">
    <source>
        <dbReference type="SAM" id="MobiDB-lite"/>
    </source>
</evidence>
<evidence type="ECO:0000313" key="5">
    <source>
        <dbReference type="Proteomes" id="UP000825935"/>
    </source>
</evidence>
<organism evidence="4 5">
    <name type="scientific">Ceratopteris richardii</name>
    <name type="common">Triangle waterfern</name>
    <dbReference type="NCBI Taxonomy" id="49495"/>
    <lineage>
        <taxon>Eukaryota</taxon>
        <taxon>Viridiplantae</taxon>
        <taxon>Streptophyta</taxon>
        <taxon>Embryophyta</taxon>
        <taxon>Tracheophyta</taxon>
        <taxon>Polypodiopsida</taxon>
        <taxon>Polypodiidae</taxon>
        <taxon>Polypodiales</taxon>
        <taxon>Pteridineae</taxon>
        <taxon>Pteridaceae</taxon>
        <taxon>Parkerioideae</taxon>
        <taxon>Ceratopteris</taxon>
    </lineage>
</organism>
<gene>
    <name evidence="4" type="ORF">KP509_35G029100</name>
</gene>
<dbReference type="PANTHER" id="PTHR33172:SF96">
    <property type="entry name" value="PROTEIN OXIDATIVE STRESS 3 LIKE 3"/>
    <property type="match status" value="1"/>
</dbReference>